<sequence>MDVEQARFNMIEQQIRPWEVLDDKVLSLITETSREDFVPESERKLAFADISIPLMHGQEMMQPKIEARLLQALAIKETEMVLEIGTGSGYLTALLAGLAKHVYSVDIFPEFTAEAAEKLKQSGIKNVTLKTEDAAQLQSKHQPYDAIAFTGSCPTPPSEYLNALRVGGRLFVIVGEAPVMEALLYTRTSNDSWTKESLFETVLPALLNNNVKAPQKFIL</sequence>
<dbReference type="SUPFAM" id="SSF53335">
    <property type="entry name" value="S-adenosyl-L-methionine-dependent methyltransferases"/>
    <property type="match status" value="1"/>
</dbReference>
<proteinExistence type="inferred from homology"/>
<keyword evidence="2" id="KW-0489">Methyltransferase</keyword>
<evidence type="ECO:0000256" key="1">
    <source>
        <dbReference type="ARBA" id="ARBA00005369"/>
    </source>
</evidence>
<dbReference type="EMBL" id="UOFO01000099">
    <property type="protein sequence ID" value="VAW86756.1"/>
    <property type="molecule type" value="Genomic_DNA"/>
</dbReference>
<dbReference type="InterPro" id="IPR029063">
    <property type="entry name" value="SAM-dependent_MTases_sf"/>
</dbReference>
<organism evidence="2">
    <name type="scientific">hydrothermal vent metagenome</name>
    <dbReference type="NCBI Taxonomy" id="652676"/>
    <lineage>
        <taxon>unclassified sequences</taxon>
        <taxon>metagenomes</taxon>
        <taxon>ecological metagenomes</taxon>
    </lineage>
</organism>
<dbReference type="Gene3D" id="3.40.50.150">
    <property type="entry name" value="Vaccinia Virus protein VP39"/>
    <property type="match status" value="1"/>
</dbReference>
<dbReference type="PANTHER" id="PTHR11579">
    <property type="entry name" value="PROTEIN-L-ISOASPARTATE O-METHYLTRANSFERASE"/>
    <property type="match status" value="1"/>
</dbReference>
<protein>
    <submittedName>
        <fullName evidence="2">Protein-L-isoaspartate O-methyltransferase</fullName>
        <ecNumber evidence="2">2.1.1.77</ecNumber>
    </submittedName>
</protein>
<dbReference type="AlphaFoldDB" id="A0A3B1A1M2"/>
<gene>
    <name evidence="2" type="ORF">MNBD_GAMMA16-821</name>
</gene>
<dbReference type="CDD" id="cd02440">
    <property type="entry name" value="AdoMet_MTases"/>
    <property type="match status" value="1"/>
</dbReference>
<dbReference type="PANTHER" id="PTHR11579:SF18">
    <property type="entry name" value="PROTEIN-L-ISOASPARTATE O-METHYLTRANSFERASE"/>
    <property type="match status" value="1"/>
</dbReference>
<dbReference type="GO" id="GO:0032259">
    <property type="term" value="P:methylation"/>
    <property type="evidence" value="ECO:0007669"/>
    <property type="project" value="UniProtKB-KW"/>
</dbReference>
<name>A0A3B1A1M2_9ZZZZ</name>
<comment type="similarity">
    <text evidence="1">Belongs to the methyltransferase superfamily. L-isoaspartyl/D-aspartyl protein methyltransferase family.</text>
</comment>
<evidence type="ECO:0000313" key="2">
    <source>
        <dbReference type="EMBL" id="VAW86756.1"/>
    </source>
</evidence>
<accession>A0A3B1A1M2</accession>
<dbReference type="GO" id="GO:0005737">
    <property type="term" value="C:cytoplasm"/>
    <property type="evidence" value="ECO:0007669"/>
    <property type="project" value="TreeGrafter"/>
</dbReference>
<reference evidence="2" key="1">
    <citation type="submission" date="2018-06" db="EMBL/GenBank/DDBJ databases">
        <authorList>
            <person name="Zhirakovskaya E."/>
        </authorList>
    </citation>
    <scope>NUCLEOTIDE SEQUENCE</scope>
</reference>
<dbReference type="GO" id="GO:0004719">
    <property type="term" value="F:protein-L-isoaspartate (D-aspartate) O-methyltransferase activity"/>
    <property type="evidence" value="ECO:0007669"/>
    <property type="project" value="UniProtKB-EC"/>
</dbReference>
<dbReference type="EC" id="2.1.1.77" evidence="2"/>
<keyword evidence="2" id="KW-0808">Transferase</keyword>
<dbReference type="InterPro" id="IPR000682">
    <property type="entry name" value="PCMT"/>
</dbReference>
<dbReference type="Pfam" id="PF01135">
    <property type="entry name" value="PCMT"/>
    <property type="match status" value="1"/>
</dbReference>